<dbReference type="OrthoDB" id="9788219at2"/>
<name>A0A127PD33_9BURK</name>
<proteinExistence type="inferred from homology"/>
<evidence type="ECO:0000256" key="3">
    <source>
        <dbReference type="ARBA" id="ARBA00022989"/>
    </source>
</evidence>
<accession>A0A127PD33</accession>
<keyword evidence="4 5" id="KW-0472">Membrane</keyword>
<dbReference type="HAMAP" id="MF_00189">
    <property type="entry name" value="YciB"/>
    <property type="match status" value="1"/>
</dbReference>
<dbReference type="PANTHER" id="PTHR36917:SF1">
    <property type="entry name" value="INNER MEMBRANE-SPANNING PROTEIN YCIB"/>
    <property type="match status" value="1"/>
</dbReference>
<dbReference type="RefSeq" id="WP_061540483.1">
    <property type="nucleotide sequence ID" value="NZ_CP013232.1"/>
</dbReference>
<evidence type="ECO:0000313" key="6">
    <source>
        <dbReference type="EMBL" id="AMO95726.1"/>
    </source>
</evidence>
<dbReference type="GO" id="GO:0005886">
    <property type="term" value="C:plasma membrane"/>
    <property type="evidence" value="ECO:0007669"/>
    <property type="project" value="UniProtKB-SubCell"/>
</dbReference>
<feature type="transmembrane region" description="Helical" evidence="5">
    <location>
        <begin position="109"/>
        <end position="125"/>
    </location>
</feature>
<keyword evidence="5" id="KW-0997">Cell inner membrane</keyword>
<comment type="function">
    <text evidence="5">Plays a role in cell envelope biogenesis, maintenance of cell envelope integrity and membrane homeostasis.</text>
</comment>
<dbReference type="PANTHER" id="PTHR36917">
    <property type="entry name" value="INTRACELLULAR SEPTATION PROTEIN A-RELATED"/>
    <property type="match status" value="1"/>
</dbReference>
<protein>
    <recommendedName>
        <fullName evidence="5">Inner membrane-spanning protein YciB</fullName>
    </recommendedName>
</protein>
<dbReference type="EMBL" id="CP013232">
    <property type="protein sequence ID" value="AMO95726.1"/>
    <property type="molecule type" value="Genomic_DNA"/>
</dbReference>
<dbReference type="Proteomes" id="UP000072421">
    <property type="component" value="Chromosome"/>
</dbReference>
<dbReference type="NCBIfam" id="TIGR00997">
    <property type="entry name" value="ispZ"/>
    <property type="match status" value="1"/>
</dbReference>
<keyword evidence="1 5" id="KW-1003">Cell membrane</keyword>
<keyword evidence="2 5" id="KW-0812">Transmembrane</keyword>
<evidence type="ECO:0000256" key="4">
    <source>
        <dbReference type="ARBA" id="ARBA00023136"/>
    </source>
</evidence>
<feature type="transmembrane region" description="Helical" evidence="5">
    <location>
        <begin position="180"/>
        <end position="199"/>
    </location>
</feature>
<dbReference type="Pfam" id="PF04279">
    <property type="entry name" value="IspA"/>
    <property type="match status" value="1"/>
</dbReference>
<comment type="subcellular location">
    <subcellularLocation>
        <location evidence="5">Cell inner membrane</location>
        <topology evidence="5">Multi-pass membrane protein</topology>
    </subcellularLocation>
</comment>
<reference evidence="6 7" key="1">
    <citation type="submission" date="2015-11" db="EMBL/GenBank/DDBJ databases">
        <title>Exploring the genomic traits of fungus-feeding bacterial genus Collimonas.</title>
        <authorList>
            <person name="Song C."/>
            <person name="Schmidt R."/>
            <person name="de Jager V."/>
            <person name="Krzyzanowska D."/>
            <person name="Jongedijk E."/>
            <person name="Cankar K."/>
            <person name="Beekwilder J."/>
            <person name="van Veen A."/>
            <person name="de Boer W."/>
            <person name="van Veen J.A."/>
            <person name="Garbeva P."/>
        </authorList>
    </citation>
    <scope>NUCLEOTIDE SEQUENCE [LARGE SCALE GENOMIC DNA]</scope>
    <source>
        <strain evidence="6 7">Ter6</strain>
    </source>
</reference>
<feature type="transmembrane region" description="Helical" evidence="5">
    <location>
        <begin position="78"/>
        <end position="97"/>
    </location>
</feature>
<gene>
    <name evidence="6" type="primary">ispZ</name>
    <name evidence="5" type="synonym">yciB</name>
    <name evidence="6" type="ORF">CFter6_3074</name>
</gene>
<feature type="transmembrane region" description="Helical" evidence="5">
    <location>
        <begin position="50"/>
        <end position="71"/>
    </location>
</feature>
<evidence type="ECO:0000256" key="1">
    <source>
        <dbReference type="ARBA" id="ARBA00022475"/>
    </source>
</evidence>
<evidence type="ECO:0000256" key="5">
    <source>
        <dbReference type="HAMAP-Rule" id="MF_00189"/>
    </source>
</evidence>
<comment type="similarity">
    <text evidence="5">Belongs to the YciB family.</text>
</comment>
<dbReference type="PATRIC" id="fig|158899.10.peg.3066"/>
<organism evidence="6">
    <name type="scientific">Collimonas fungivorans</name>
    <dbReference type="NCBI Taxonomy" id="158899"/>
    <lineage>
        <taxon>Bacteria</taxon>
        <taxon>Pseudomonadati</taxon>
        <taxon>Pseudomonadota</taxon>
        <taxon>Betaproteobacteria</taxon>
        <taxon>Burkholderiales</taxon>
        <taxon>Oxalobacteraceae</taxon>
        <taxon>Collimonas</taxon>
    </lineage>
</organism>
<evidence type="ECO:0000313" key="7">
    <source>
        <dbReference type="Proteomes" id="UP000072421"/>
    </source>
</evidence>
<dbReference type="InterPro" id="IPR006008">
    <property type="entry name" value="YciB"/>
</dbReference>
<evidence type="ECO:0000256" key="2">
    <source>
        <dbReference type="ARBA" id="ARBA00022692"/>
    </source>
</evidence>
<keyword evidence="3 5" id="KW-1133">Transmembrane helix</keyword>
<sequence length="210" mass="23450">MKFLFDLFPVILFFGIFKWSEGNADAAQALASQYLSGFVSGGVVTVAQAPVLLATAVAIVATVAQIGYLLLRRKKVDAMLWVSLLIICVFGGATIYFHNDTFIKWKPTVLYWAFAVVLLVSQLLLKKNLIRTMMEKQLALPDPIWQRVGFAWIAFFIAMGCLNLYIAFNFPTATWVNFKLFGGMGLMFAFVIGQSILLSKYIKDPDEPKA</sequence>
<dbReference type="AlphaFoldDB" id="A0A127PD33"/>
<dbReference type="NCBIfam" id="NF001325">
    <property type="entry name" value="PRK00259.1-3"/>
    <property type="match status" value="1"/>
</dbReference>
<feature type="transmembrane region" description="Helical" evidence="5">
    <location>
        <begin position="145"/>
        <end position="168"/>
    </location>
</feature>